<feature type="compositionally biased region" description="Basic residues" evidence="14">
    <location>
        <begin position="30"/>
        <end position="39"/>
    </location>
</feature>
<feature type="domain" description="Ion transport" evidence="16">
    <location>
        <begin position="188"/>
        <end position="452"/>
    </location>
</feature>
<dbReference type="InterPro" id="IPR005821">
    <property type="entry name" value="Ion_trans_dom"/>
</dbReference>
<evidence type="ECO:0000256" key="6">
    <source>
        <dbReference type="ARBA" id="ARBA00022737"/>
    </source>
</evidence>
<feature type="transmembrane region" description="Helical" evidence="15">
    <location>
        <begin position="192"/>
        <end position="209"/>
    </location>
</feature>
<reference evidence="17" key="1">
    <citation type="submission" date="2021-09" db="EMBL/GenBank/DDBJ databases">
        <authorList>
            <consortium name="AG Swart"/>
            <person name="Singh M."/>
            <person name="Singh A."/>
            <person name="Seah K."/>
            <person name="Emmerich C."/>
        </authorList>
    </citation>
    <scope>NUCLEOTIDE SEQUENCE</scope>
    <source>
        <strain evidence="17">ATCC30299</strain>
    </source>
</reference>
<feature type="transmembrane region" description="Helical" evidence="15">
    <location>
        <begin position="1735"/>
        <end position="1758"/>
    </location>
</feature>
<feature type="transmembrane region" description="Helical" evidence="15">
    <location>
        <begin position="221"/>
        <end position="245"/>
    </location>
</feature>
<proteinExistence type="predicted"/>
<dbReference type="Pfam" id="PF00520">
    <property type="entry name" value="Ion_trans"/>
    <property type="match status" value="4"/>
</dbReference>
<dbReference type="FunFam" id="1.20.120.350:FF:000009">
    <property type="entry name" value="Voltage-dependent T-type calcium channel subunit alpha"/>
    <property type="match status" value="2"/>
</dbReference>
<evidence type="ECO:0000256" key="14">
    <source>
        <dbReference type="SAM" id="MobiDB-lite"/>
    </source>
</evidence>
<evidence type="ECO:0000256" key="3">
    <source>
        <dbReference type="ARBA" id="ARBA00022568"/>
    </source>
</evidence>
<dbReference type="FunFam" id="1.10.287.70:FF:000117">
    <property type="entry name" value="Voltage-gated Ca2+ channel, alpha subunit"/>
    <property type="match status" value="1"/>
</dbReference>
<keyword evidence="7" id="KW-0106">Calcium</keyword>
<dbReference type="GO" id="GO:0098703">
    <property type="term" value="P:calcium ion import across plasma membrane"/>
    <property type="evidence" value="ECO:0007669"/>
    <property type="project" value="TreeGrafter"/>
</dbReference>
<dbReference type="Gene3D" id="1.10.287.70">
    <property type="match status" value="4"/>
</dbReference>
<keyword evidence="18" id="KW-1185">Reference proteome</keyword>
<evidence type="ECO:0000256" key="4">
    <source>
        <dbReference type="ARBA" id="ARBA00022673"/>
    </source>
</evidence>
<dbReference type="GO" id="GO:0008331">
    <property type="term" value="F:high voltage-gated calcium channel activity"/>
    <property type="evidence" value="ECO:0007669"/>
    <property type="project" value="TreeGrafter"/>
</dbReference>
<feature type="transmembrane region" description="Helical" evidence="15">
    <location>
        <begin position="1594"/>
        <end position="1613"/>
    </location>
</feature>
<feature type="transmembrane region" description="Helical" evidence="15">
    <location>
        <begin position="1252"/>
        <end position="1271"/>
    </location>
</feature>
<evidence type="ECO:0000256" key="7">
    <source>
        <dbReference type="ARBA" id="ARBA00022837"/>
    </source>
</evidence>
<gene>
    <name evidence="17" type="ORF">BSTOLATCC_MIC51051</name>
</gene>
<evidence type="ECO:0000256" key="13">
    <source>
        <dbReference type="ARBA" id="ARBA00023303"/>
    </source>
</evidence>
<evidence type="ECO:0000313" key="18">
    <source>
        <dbReference type="Proteomes" id="UP001162131"/>
    </source>
</evidence>
<feature type="transmembrane region" description="Helical" evidence="15">
    <location>
        <begin position="1528"/>
        <end position="1549"/>
    </location>
</feature>
<comment type="caution">
    <text evidence="17">The sequence shown here is derived from an EMBL/GenBank/DDBJ whole genome shotgun (WGS) entry which is preliminary data.</text>
</comment>
<feature type="transmembrane region" description="Helical" evidence="15">
    <location>
        <begin position="1569"/>
        <end position="1587"/>
    </location>
</feature>
<keyword evidence="12" id="KW-0325">Glycoprotein</keyword>
<keyword evidence="13" id="KW-0407">Ion channel</keyword>
<evidence type="ECO:0000256" key="10">
    <source>
        <dbReference type="ARBA" id="ARBA00023065"/>
    </source>
</evidence>
<feature type="transmembrane region" description="Helical" evidence="15">
    <location>
        <begin position="917"/>
        <end position="937"/>
    </location>
</feature>
<dbReference type="GO" id="GO:0005891">
    <property type="term" value="C:voltage-gated calcium channel complex"/>
    <property type="evidence" value="ECO:0007669"/>
    <property type="project" value="TreeGrafter"/>
</dbReference>
<keyword evidence="5 15" id="KW-0812">Transmembrane</keyword>
<feature type="transmembrane region" description="Helical" evidence="15">
    <location>
        <begin position="1444"/>
        <end position="1468"/>
    </location>
</feature>
<evidence type="ECO:0000259" key="16">
    <source>
        <dbReference type="Pfam" id="PF00520"/>
    </source>
</evidence>
<dbReference type="InterPro" id="IPR027359">
    <property type="entry name" value="Volt_channel_dom_sf"/>
</dbReference>
<feature type="transmembrane region" description="Helical" evidence="15">
    <location>
        <begin position="1079"/>
        <end position="1102"/>
    </location>
</feature>
<evidence type="ECO:0000256" key="2">
    <source>
        <dbReference type="ARBA" id="ARBA00022448"/>
    </source>
</evidence>
<evidence type="ECO:0000313" key="17">
    <source>
        <dbReference type="EMBL" id="CAG9330463.1"/>
    </source>
</evidence>
<feature type="transmembrane region" description="Helical" evidence="15">
    <location>
        <begin position="301"/>
        <end position="330"/>
    </location>
</feature>
<name>A0AAU9K498_9CILI</name>
<dbReference type="Proteomes" id="UP001162131">
    <property type="component" value="Unassembled WGS sequence"/>
</dbReference>
<keyword evidence="8" id="KW-0851">Voltage-gated channel</keyword>
<keyword evidence="10" id="KW-0406">Ion transport</keyword>
<dbReference type="Gene3D" id="1.20.120.350">
    <property type="entry name" value="Voltage-gated potassium channels. Chain C"/>
    <property type="match status" value="4"/>
</dbReference>
<feature type="transmembrane region" description="Helical" evidence="15">
    <location>
        <begin position="1219"/>
        <end position="1240"/>
    </location>
</feature>
<keyword evidence="4" id="KW-0107">Calcium channel</keyword>
<dbReference type="InterPro" id="IPR050599">
    <property type="entry name" value="VDCC_alpha-1_subunit"/>
</dbReference>
<feature type="domain" description="Ion transport" evidence="16">
    <location>
        <begin position="877"/>
        <end position="1111"/>
    </location>
</feature>
<feature type="domain" description="Ion transport" evidence="16">
    <location>
        <begin position="1528"/>
        <end position="1767"/>
    </location>
</feature>
<evidence type="ECO:0000256" key="15">
    <source>
        <dbReference type="SAM" id="Phobius"/>
    </source>
</evidence>
<keyword evidence="9 15" id="KW-1133">Transmembrane helix</keyword>
<dbReference type="PANTHER" id="PTHR45628">
    <property type="entry name" value="VOLTAGE-DEPENDENT CALCIUM CHANNEL TYPE A SUBUNIT ALPHA-1"/>
    <property type="match status" value="1"/>
</dbReference>
<dbReference type="EMBL" id="CAJZBQ010000051">
    <property type="protein sequence ID" value="CAG9330463.1"/>
    <property type="molecule type" value="Genomic_DNA"/>
</dbReference>
<evidence type="ECO:0000256" key="8">
    <source>
        <dbReference type="ARBA" id="ARBA00022882"/>
    </source>
</evidence>
<organism evidence="17 18">
    <name type="scientific">Blepharisma stoltei</name>
    <dbReference type="NCBI Taxonomy" id="1481888"/>
    <lineage>
        <taxon>Eukaryota</taxon>
        <taxon>Sar</taxon>
        <taxon>Alveolata</taxon>
        <taxon>Ciliophora</taxon>
        <taxon>Postciliodesmatophora</taxon>
        <taxon>Heterotrichea</taxon>
        <taxon>Heterotrichida</taxon>
        <taxon>Blepharismidae</taxon>
        <taxon>Blepharisma</taxon>
    </lineage>
</organism>
<feature type="transmembrane region" description="Helical" evidence="15">
    <location>
        <begin position="1334"/>
        <end position="1360"/>
    </location>
</feature>
<evidence type="ECO:0000256" key="1">
    <source>
        <dbReference type="ARBA" id="ARBA00004141"/>
    </source>
</evidence>
<feature type="transmembrane region" description="Helical" evidence="15">
    <location>
        <begin position="1006"/>
        <end position="1028"/>
    </location>
</feature>
<comment type="subcellular location">
    <subcellularLocation>
        <location evidence="1">Membrane</location>
        <topology evidence="1">Multi-pass membrane protein</topology>
    </subcellularLocation>
</comment>
<dbReference type="PANTHER" id="PTHR45628:SF7">
    <property type="entry name" value="VOLTAGE-DEPENDENT CALCIUM CHANNEL TYPE A SUBUNIT ALPHA-1"/>
    <property type="match status" value="1"/>
</dbReference>
<keyword evidence="3" id="KW-0109">Calcium transport</keyword>
<feature type="compositionally biased region" description="Polar residues" evidence="14">
    <location>
        <begin position="49"/>
        <end position="60"/>
    </location>
</feature>
<evidence type="ECO:0000256" key="11">
    <source>
        <dbReference type="ARBA" id="ARBA00023136"/>
    </source>
</evidence>
<feature type="region of interest" description="Disordered" evidence="14">
    <location>
        <begin position="30"/>
        <end position="60"/>
    </location>
</feature>
<evidence type="ECO:0000256" key="5">
    <source>
        <dbReference type="ARBA" id="ARBA00022692"/>
    </source>
</evidence>
<evidence type="ECO:0000256" key="12">
    <source>
        <dbReference type="ARBA" id="ARBA00023180"/>
    </source>
</evidence>
<accession>A0AAU9K498</accession>
<evidence type="ECO:0000256" key="9">
    <source>
        <dbReference type="ARBA" id="ARBA00022989"/>
    </source>
</evidence>
<keyword evidence="2" id="KW-0813">Transport</keyword>
<feature type="domain" description="Ion transport" evidence="16">
    <location>
        <begin position="1216"/>
        <end position="1478"/>
    </location>
</feature>
<sequence>MERSISSYSHISGLDGEEISEDWYEKTLRRKSTRKKKTNNIHNEEPNRKNTYSSGYPSRPTTTPFHALIMESSYNETLRSPTRLSIEPQLTALHASFLQRIEQENSNNKKIYSAANSFLSSKTVSMNQPLANIGDNELLEGYIKIREWTPFEIIEGKNDDYPMLELRKAILRIISGISQFCLHIVSNPVFDAIILCFIFANTVVLSIEDPNASTQPEHLQILDYIFLYVYTIEAGLKILALGLILNKGAYLRDPWNVLDAVIVSTAWASYYATTGVKLNALRSLRILRPLKSISSLPGLRVLIVALLKSIIPLSNIILILFFTLLIYGIIGNQLFGGLFKYQCMDLETGKYLMAPGDDWVCGSKTCPPGYECVKSLNNPVYGKINWDNALIGLLQCYTSISEEGWTQIMIIGEKAFNQPIAIMFSISLMFIGTYLLLNIMEVVLYSNFSKEMDNLRVQQKNKEVCEEESVGSSIIENLVQDHDSFEQDINDRMNLDKSESEIDLNRDDAYKDQQETSRSLFKDEKILFSQNKKLKMHGIYKQARLNLKNKGEDFFEAFNSVDSSIKLQNNEEISVKDLEESLPSPKWDKSNNLNLKHTAESKTLKQNDSADHANDEAFLGAVSSPPVFHSMGNSPSATIETKGGVLSKKPSLLSRVTSLFKSPVKREPTSKSTGDKSISPFLLGRVKNLKIRKDLRQKMRDVSESTKVKVSINELHEVASTSEYDVLSSEIPSNSEINTSPLLEYKFAYRGGKDVLSNLEKLTQVWDNKVSDKLDKYSEKGDRNEIFRFLCGKYKIKYAFYMTTIEVPLIVQTIKEQDKMTKNVTGDWSGYDVNTNEGIKTHEYKEKMDNMNFRLWNNGPLGNWERLTYPLKVIVKHRWLNYIMILCVIANTIALSINHYGIDSSTQESLTTINTVFTFVFISEMGIKIIALGFLGYCREAMNLFDGAISIVGLCEFLFLSGTSLQALRAIRILRIFRVVRVLRLFRYLQTMTHILKKLQKNTMNFFYLMIFLSLFVLIFTILGLQLYSRKLNYTEAHDQYNWDTFYFAFLSTFQIMTEENWNNQVYTTMRSSYGYAGVLFPAFWIMLGNYILLNIFLALVLDMFSTEEDEDSVDMTGSLTSESRRGSIFSISSRIKKRKEQRLKILEDLSDESESEEIYEEAEGTKTLEDLKRQSEMKRAKVMFQGIECQRSFYIFSKENKLRKLCYIITSSPKYESVVLFVIVVSTLKLIWDTYLLELSSDDIQVVISNYFDLAFTVVFGLEMIIKAISMGFLASKGSYLRDSWCQLDFIIVILSVIDQALTSVNIPAIKVLRLLRILRPLRIISHNLQMKIMINALIESLISVVNVSAAILLLWLIFSILGVSLFGGKLYTCSNSNIDNQVQCEKLGYSWKAIDFNFDDVPTGIVDSFILTTQEGWPDWMYQTCAAYKEGYAPIPNYYPSAATYFIVHMSLSSIFFINLLIGVMFEKFAEAKKNESSLAALILSKEQMVWVEIQSLIAQSKPQIEKSSKPENKFQKFFYDLQEHWIFGAFISICIGLNFILMCLYYDQASAEYTSVLENFNTAFTYVFIAEGAIKITGMGYVYFYNSWNRFDFFVVVSSIIDLIFTYIITSGNNLINTAPQLIRTIRVLRVTRVIRLVKKFKTLQELITLVSYSIPSILNVSAVLLLIFVIYAVLGAYLYHSIDSGECFDDYNNMHNFDKAIVKLFRHSTGENWPNALWDCMNSSVGKTISYIYWCTFISATTFIMLNVFVMVILQDYEDFANDAQSGVIIFNKDVKKFKKAWGPYSLQSSGMRIHYKFLVELMYELGPELGVSQDTPHDKVIKLLSIMELHIDADGFIYYNDMLFSIMKRKHAKDLAKNLDSKSQKLIRKEEHSTSRKLQQLRDKISTNFYSESKNLQINSKGKTNLFFAMIYAKSVFKSWRNWTKKRRENISPTGSISITPRFTEVEFPGDNSLATSEIENTIV</sequence>
<feature type="transmembrane region" description="Helical" evidence="15">
    <location>
        <begin position="420"/>
        <end position="446"/>
    </location>
</feature>
<dbReference type="Gene3D" id="1.10.238.10">
    <property type="entry name" value="EF-hand"/>
    <property type="match status" value="1"/>
</dbReference>
<protein>
    <recommendedName>
        <fullName evidence="16">Ion transport domain-containing protein</fullName>
    </recommendedName>
</protein>
<feature type="transmembrane region" description="Helical" evidence="15">
    <location>
        <begin position="1661"/>
        <end position="1683"/>
    </location>
</feature>
<keyword evidence="6" id="KW-0677">Repeat</keyword>
<keyword evidence="11 15" id="KW-0472">Membrane</keyword>
<dbReference type="SUPFAM" id="SSF81324">
    <property type="entry name" value="Voltage-gated potassium channels"/>
    <property type="match status" value="4"/>
</dbReference>
<feature type="transmembrane region" description="Helical" evidence="15">
    <location>
        <begin position="879"/>
        <end position="897"/>
    </location>
</feature>